<comment type="similarity">
    <text evidence="1">Belongs to the type-B carboxylesterase/lipase family.</text>
</comment>
<proteinExistence type="inferred from homology"/>
<dbReference type="EMBL" id="LJIG01001839">
    <property type="protein sequence ID" value="KRT85101.1"/>
    <property type="molecule type" value="Genomic_DNA"/>
</dbReference>
<comment type="caution">
    <text evidence="6">The sequence shown here is derived from an EMBL/GenBank/DDBJ whole genome shotgun (WGS) entry which is preliminary data.</text>
</comment>
<dbReference type="Proteomes" id="UP000051574">
    <property type="component" value="Unassembled WGS sequence"/>
</dbReference>
<evidence type="ECO:0000256" key="3">
    <source>
        <dbReference type="ARBA" id="ARBA00022801"/>
    </source>
</evidence>
<evidence type="ECO:0000256" key="1">
    <source>
        <dbReference type="ARBA" id="ARBA00005964"/>
    </source>
</evidence>
<evidence type="ECO:0000313" key="7">
    <source>
        <dbReference type="Proteomes" id="UP000051574"/>
    </source>
</evidence>
<dbReference type="PROSITE" id="PS00941">
    <property type="entry name" value="CARBOXYLESTERASE_B_2"/>
    <property type="match status" value="1"/>
</dbReference>
<dbReference type="Pfam" id="PF00135">
    <property type="entry name" value="COesterase"/>
    <property type="match status" value="1"/>
</dbReference>
<organism evidence="6 7">
    <name type="scientific">Oryctes borbonicus</name>
    <dbReference type="NCBI Taxonomy" id="1629725"/>
    <lineage>
        <taxon>Eukaryota</taxon>
        <taxon>Metazoa</taxon>
        <taxon>Ecdysozoa</taxon>
        <taxon>Arthropoda</taxon>
        <taxon>Hexapoda</taxon>
        <taxon>Insecta</taxon>
        <taxon>Pterygota</taxon>
        <taxon>Neoptera</taxon>
        <taxon>Endopterygota</taxon>
        <taxon>Coleoptera</taxon>
        <taxon>Polyphaga</taxon>
        <taxon>Scarabaeiformia</taxon>
        <taxon>Scarabaeidae</taxon>
        <taxon>Dynastinae</taxon>
        <taxon>Oryctes</taxon>
    </lineage>
</organism>
<dbReference type="PANTHER" id="PTHR43142">
    <property type="entry name" value="CARBOXYLIC ESTER HYDROLASE"/>
    <property type="match status" value="1"/>
</dbReference>
<dbReference type="AlphaFoldDB" id="A0A0T6BDB2"/>
<feature type="non-terminal residue" evidence="6">
    <location>
        <position position="311"/>
    </location>
</feature>
<evidence type="ECO:0000256" key="2">
    <source>
        <dbReference type="ARBA" id="ARBA00022487"/>
    </source>
</evidence>
<accession>A0A0T6BDB2</accession>
<evidence type="ECO:0000256" key="4">
    <source>
        <dbReference type="ARBA" id="ARBA00023180"/>
    </source>
</evidence>
<dbReference type="InterPro" id="IPR002018">
    <property type="entry name" value="CarbesteraseB"/>
</dbReference>
<keyword evidence="7" id="KW-1185">Reference proteome</keyword>
<name>A0A0T6BDB2_9SCAR</name>
<evidence type="ECO:0000259" key="5">
    <source>
        <dbReference type="Pfam" id="PF00135"/>
    </source>
</evidence>
<feature type="domain" description="Carboxylesterase type B" evidence="5">
    <location>
        <begin position="54"/>
        <end position="310"/>
    </location>
</feature>
<keyword evidence="2" id="KW-0719">Serine esterase</keyword>
<protein>
    <submittedName>
        <fullName evidence="6">Hydrolase</fullName>
    </submittedName>
</protein>
<dbReference type="InterPro" id="IPR029058">
    <property type="entry name" value="AB_hydrolase_fold"/>
</dbReference>
<feature type="non-terminal residue" evidence="6">
    <location>
        <position position="1"/>
    </location>
</feature>
<dbReference type="GO" id="GO:0052689">
    <property type="term" value="F:carboxylic ester hydrolase activity"/>
    <property type="evidence" value="ECO:0007669"/>
    <property type="project" value="UniProtKB-KW"/>
</dbReference>
<keyword evidence="4" id="KW-0325">Glycoprotein</keyword>
<evidence type="ECO:0000313" key="6">
    <source>
        <dbReference type="EMBL" id="KRT85101.1"/>
    </source>
</evidence>
<dbReference type="SUPFAM" id="SSF53474">
    <property type="entry name" value="alpha/beta-Hydrolases"/>
    <property type="match status" value="1"/>
</dbReference>
<sequence>QYITTEYPPSENVTPDINITTIYTPDPDNVTSQVDITTTPVPSFDMAPPIQVDELGIVTGIVIQGRFASPINAYLRIPYAKPPIEELRFKDPEPAETLGERGNPTIDMPKCVQYSEEEQDIVGEEDCLYLNVYVPAQSDTDSALKPVMVFIHGGTFDQGSGRLDQFDPRFLLTEDVIVVTMNFRLGIFGFFHLDDETVGTPGNAALKDQQLALAWVREHISHFGGDEENISIFGQGAGAASVHLHILSPRSTGLFNKAIIQSGTAISPWVMGTENNGDKLAKELELTTENYEELLNTLRTKEAREIFTAAK</sequence>
<reference evidence="6 7" key="1">
    <citation type="submission" date="2015-09" db="EMBL/GenBank/DDBJ databases">
        <title>Draft genome of the scarab beetle Oryctes borbonicus.</title>
        <authorList>
            <person name="Meyer J.M."/>
            <person name="Markov G.V."/>
            <person name="Baskaran P."/>
            <person name="Herrmann M."/>
            <person name="Sommer R.J."/>
            <person name="Roedelsperger C."/>
        </authorList>
    </citation>
    <scope>NUCLEOTIDE SEQUENCE [LARGE SCALE GENOMIC DNA]</scope>
    <source>
        <strain evidence="6">OB123</strain>
        <tissue evidence="6">Whole animal</tissue>
    </source>
</reference>
<dbReference type="OrthoDB" id="19653at2759"/>
<dbReference type="Gene3D" id="3.40.50.1820">
    <property type="entry name" value="alpha/beta hydrolase"/>
    <property type="match status" value="1"/>
</dbReference>
<gene>
    <name evidence="6" type="ORF">AMK59_758</name>
</gene>
<dbReference type="InterPro" id="IPR019819">
    <property type="entry name" value="Carboxylesterase_B_CS"/>
</dbReference>
<keyword evidence="3 6" id="KW-0378">Hydrolase</keyword>
<dbReference type="PANTHER" id="PTHR43142:SF1">
    <property type="entry name" value="CARBOXYLIC ESTER HYDROLASE"/>
    <property type="match status" value="1"/>
</dbReference>